<dbReference type="CDD" id="cd07438">
    <property type="entry name" value="PHP_HisPPase_AMP"/>
    <property type="match status" value="1"/>
</dbReference>
<dbReference type="Pfam" id="PF02811">
    <property type="entry name" value="PHP"/>
    <property type="match status" value="1"/>
</dbReference>
<dbReference type="SMART" id="SM00481">
    <property type="entry name" value="POLIIIAc"/>
    <property type="match status" value="1"/>
</dbReference>
<sequence>MKIDLHCHTTASDGGLTPKELVLRAENMQVDYLAITDHDTTAAIEPARQAAKRVQIIEGVEISTQWQGFDIHIVGLGFALEHQVLQNALHEQRLKRDSRAREISIRLAKRGIEPVYADALTLAQGGSVTRAHIAQVLVNRGKVKSFTQVFNQYMTRGKPGYVPNQWMSMAQAVALLHQAGGVAVLAHPLNYQLSNKWVRRLVSEFADVGGDAIEVGMPQLKPDHQRWLVDLANQHQLLASVGSDFHRPMPWRELGRYLALPETVSPVWQQFLPDYDIKTKGECHESIFSGSSREPAVSINESSCRHHS</sequence>
<organism evidence="2 3">
    <name type="scientific">Celerinatantimonas yamalensis</name>
    <dbReference type="NCBI Taxonomy" id="559956"/>
    <lineage>
        <taxon>Bacteria</taxon>
        <taxon>Pseudomonadati</taxon>
        <taxon>Pseudomonadota</taxon>
        <taxon>Gammaproteobacteria</taxon>
        <taxon>Celerinatantimonadaceae</taxon>
        <taxon>Celerinatantimonas</taxon>
    </lineage>
</organism>
<name>A0ABW9G317_9GAMM</name>
<feature type="domain" description="Polymerase/histidinol phosphatase N-terminal" evidence="1">
    <location>
        <begin position="3"/>
        <end position="66"/>
    </location>
</feature>
<evidence type="ECO:0000259" key="1">
    <source>
        <dbReference type="SMART" id="SM00481"/>
    </source>
</evidence>
<keyword evidence="3" id="KW-1185">Reference proteome</keyword>
<protein>
    <submittedName>
        <fullName evidence="2">PHP domain-containing protein</fullName>
    </submittedName>
</protein>
<dbReference type="Gene3D" id="3.20.20.140">
    <property type="entry name" value="Metal-dependent hydrolases"/>
    <property type="match status" value="1"/>
</dbReference>
<gene>
    <name evidence="2" type="ORF">ABUE30_01420</name>
</gene>
<evidence type="ECO:0000313" key="2">
    <source>
        <dbReference type="EMBL" id="MFM2483743.1"/>
    </source>
</evidence>
<proteinExistence type="predicted"/>
<dbReference type="SUPFAM" id="SSF89550">
    <property type="entry name" value="PHP domain-like"/>
    <property type="match status" value="1"/>
</dbReference>
<dbReference type="InterPro" id="IPR003141">
    <property type="entry name" value="Pol/His_phosphatase_N"/>
</dbReference>
<dbReference type="EMBL" id="JBEQCT010000001">
    <property type="protein sequence ID" value="MFM2483743.1"/>
    <property type="molecule type" value="Genomic_DNA"/>
</dbReference>
<accession>A0ABW9G317</accession>
<dbReference type="Gene3D" id="1.10.150.650">
    <property type="match status" value="1"/>
</dbReference>
<dbReference type="PANTHER" id="PTHR42924">
    <property type="entry name" value="EXONUCLEASE"/>
    <property type="match status" value="1"/>
</dbReference>
<comment type="caution">
    <text evidence="2">The sequence shown here is derived from an EMBL/GenBank/DDBJ whole genome shotgun (WGS) entry which is preliminary data.</text>
</comment>
<dbReference type="Proteomes" id="UP001629953">
    <property type="component" value="Unassembled WGS sequence"/>
</dbReference>
<dbReference type="PANTHER" id="PTHR42924:SF3">
    <property type="entry name" value="POLYMERASE_HISTIDINOL PHOSPHATASE N-TERMINAL DOMAIN-CONTAINING PROTEIN"/>
    <property type="match status" value="1"/>
</dbReference>
<reference evidence="2 3" key="1">
    <citation type="journal article" date="2013" name="Int. J. Syst. Evol. Microbiol.">
        <title>Celerinatantimonas yamalensis sp. nov., a cold-adapted diazotrophic bacterium from a cold permafrost brine.</title>
        <authorList>
            <person name="Shcherbakova V."/>
            <person name="Chuvilskaya N."/>
            <person name="Rivkina E."/>
            <person name="Demidov N."/>
            <person name="Uchaeva V."/>
            <person name="Suetin S."/>
            <person name="Suzina N."/>
            <person name="Gilichinsky D."/>
        </authorList>
    </citation>
    <scope>NUCLEOTIDE SEQUENCE [LARGE SCALE GENOMIC DNA]</scope>
    <source>
        <strain evidence="2 3">C7</strain>
    </source>
</reference>
<evidence type="ECO:0000313" key="3">
    <source>
        <dbReference type="Proteomes" id="UP001629953"/>
    </source>
</evidence>
<dbReference type="InterPro" id="IPR052018">
    <property type="entry name" value="PHP_domain"/>
</dbReference>
<dbReference type="InterPro" id="IPR004013">
    <property type="entry name" value="PHP_dom"/>
</dbReference>
<dbReference type="RefSeq" id="WP_408621903.1">
    <property type="nucleotide sequence ID" value="NZ_JBEQCT010000001.1"/>
</dbReference>
<dbReference type="InterPro" id="IPR016195">
    <property type="entry name" value="Pol/histidinol_Pase-like"/>
</dbReference>